<dbReference type="WBParaSite" id="Pan_g4027.t1">
    <property type="protein sequence ID" value="Pan_g4027.t1"/>
    <property type="gene ID" value="Pan_g4027"/>
</dbReference>
<accession>A0A7E4ZZ23</accession>
<organism evidence="1 2">
    <name type="scientific">Panagrellus redivivus</name>
    <name type="common">Microworm</name>
    <dbReference type="NCBI Taxonomy" id="6233"/>
    <lineage>
        <taxon>Eukaryota</taxon>
        <taxon>Metazoa</taxon>
        <taxon>Ecdysozoa</taxon>
        <taxon>Nematoda</taxon>
        <taxon>Chromadorea</taxon>
        <taxon>Rhabditida</taxon>
        <taxon>Tylenchina</taxon>
        <taxon>Panagrolaimomorpha</taxon>
        <taxon>Panagrolaimoidea</taxon>
        <taxon>Panagrolaimidae</taxon>
        <taxon>Panagrellus</taxon>
    </lineage>
</organism>
<proteinExistence type="predicted"/>
<reference evidence="2" key="2">
    <citation type="submission" date="2020-10" db="UniProtKB">
        <authorList>
            <consortium name="WormBaseParasite"/>
        </authorList>
    </citation>
    <scope>IDENTIFICATION</scope>
</reference>
<evidence type="ECO:0000313" key="2">
    <source>
        <dbReference type="WBParaSite" id="Pan_g4027.t1"/>
    </source>
</evidence>
<dbReference type="Proteomes" id="UP000492821">
    <property type="component" value="Unassembled WGS sequence"/>
</dbReference>
<protein>
    <submittedName>
        <fullName evidence="2">Ovule protein</fullName>
    </submittedName>
</protein>
<sequence>MSRWASPPYKAKPFRGLVLDDRFTCKSNLIINQSQFLSIQSTRDNEQMQGPLHSPMTFSSVSHSIIDDEDCLVLYTSITCNFASHICFVCYFLDSTVL</sequence>
<reference evidence="1" key="1">
    <citation type="journal article" date="2013" name="Genetics">
        <title>The draft genome and transcriptome of Panagrellus redivivus are shaped by the harsh demands of a free-living lifestyle.</title>
        <authorList>
            <person name="Srinivasan J."/>
            <person name="Dillman A.R."/>
            <person name="Macchietto M.G."/>
            <person name="Heikkinen L."/>
            <person name="Lakso M."/>
            <person name="Fracchia K.M."/>
            <person name="Antoshechkin I."/>
            <person name="Mortazavi A."/>
            <person name="Wong G."/>
            <person name="Sternberg P.W."/>
        </authorList>
    </citation>
    <scope>NUCLEOTIDE SEQUENCE [LARGE SCALE GENOMIC DNA]</scope>
    <source>
        <strain evidence="1">MT8872</strain>
    </source>
</reference>
<evidence type="ECO:0000313" key="1">
    <source>
        <dbReference type="Proteomes" id="UP000492821"/>
    </source>
</evidence>
<keyword evidence="1" id="KW-1185">Reference proteome</keyword>
<name>A0A7E4ZZ23_PANRE</name>
<dbReference type="AlphaFoldDB" id="A0A7E4ZZ23"/>